<dbReference type="PANTHER" id="PTHR45752">
    <property type="entry name" value="LEUCINE-RICH REPEAT-CONTAINING"/>
    <property type="match status" value="1"/>
</dbReference>
<dbReference type="NCBIfam" id="TIGR02167">
    <property type="entry name" value="Liste_lipo_26"/>
    <property type="match status" value="9"/>
</dbReference>
<dbReference type="InterPro" id="IPR011889">
    <property type="entry name" value="Liste_lipo_26"/>
</dbReference>
<proteinExistence type="predicted"/>
<dbReference type="SUPFAM" id="SSF52058">
    <property type="entry name" value="L domain-like"/>
    <property type="match status" value="1"/>
</dbReference>
<dbReference type="InterPro" id="IPR050715">
    <property type="entry name" value="LRR-SigEffector_domain"/>
</dbReference>
<reference evidence="1" key="2">
    <citation type="submission" date="2021-09" db="EMBL/GenBank/DDBJ databases">
        <authorList>
            <person name="Gilroy R."/>
        </authorList>
    </citation>
    <scope>NUCLEOTIDE SEQUENCE</scope>
    <source>
        <strain evidence="1">7886</strain>
    </source>
</reference>
<dbReference type="InterPro" id="IPR005046">
    <property type="entry name" value="DUF285"/>
</dbReference>
<protein>
    <submittedName>
        <fullName evidence="1">DUF285 domain-containing protein</fullName>
    </submittedName>
</protein>
<evidence type="ECO:0000313" key="2">
    <source>
        <dbReference type="Proteomes" id="UP000747013"/>
    </source>
</evidence>
<dbReference type="EMBL" id="DYWC01000039">
    <property type="protein sequence ID" value="HJF86129.1"/>
    <property type="molecule type" value="Genomic_DNA"/>
</dbReference>
<gene>
    <name evidence="1" type="ORF">K8V88_01700</name>
</gene>
<dbReference type="PANTHER" id="PTHR45752:SF195">
    <property type="entry name" value="LEUCINE-RICH REPEAT (LRR) FAMILY PROTEIN-RELATED"/>
    <property type="match status" value="1"/>
</dbReference>
<sequence length="867" mass="96689">MLIKNNMPSKFQKLRETIIFILLVYLAFISGSNLNVQAETINGTQQLLNANASAFINNSISEETNNLLPRSIDSIYKSGINGTASWDIDNNGLLTVHSGTLAYGTGNWSPYASSIKSIYVEEGVFVNSAILDDGGKNSVFSDLPNVTTIDVTNLDVSNARHLGAVFQQDPNLKQIVGLEKWDTSNCVWMSAMFYNDKSLQKLDLSNFITNKVESLGLMFMNCQSLEELNLSNFDTSNVRYIKDMFFGVPGKIQGLKNFDVSHVTDLTGVFMQTDFTKNDPNDIANWDVSKVTDMTQVFRGTKFEELDLSSWDTSNVTDMSYLFAGDSNINQIKGLSDWDTSNVVSFSCTFQDVTDTDISVINNWDISSANSLSAMFSGCKNLEKLDLSNFKAKNVEKLDKMFYNDALLNENTLLGYESLVNSNAKLLNGMYQGTGFEIIDLSQYDTSNVTDFADLFKSTKKLKKIIGNFDTSSATDLSGMFAGSGIENFEGLNIDGWDTSNVTNLSNTFSLTKILDFDFLKNWNTSSVTNLQSTFQNTIAKDISGIKNWDVSRVTSFQDTFQKNYFETLPIENWDVSSATNMSEFFFYSYSLKYLDLSKWDTSKVTNFYAIFNTMQNLETIDISGFDTTHATNLNYFFGGNNNLWKITLGPKVLMQEEMGSSKGTNFPIPKPGTSIGDSSYKAISNMWQEVDEKSGGSDHHPVGELLSSDEIVKKYSTTGNPITTYVWQQQPKIDFSMDVPDIDFGTINNGSQIVQRKDKNFAIEIKNNNFPAEIIQSNLTVSLAKPLTNSNGLNTLNNVLIYREKGKDDQILSSNPIQVFEGNIPTGDSSIEWDEKNGLLLNMKNEPHAVSGSYSTVLNWTMTNSL</sequence>
<dbReference type="Pfam" id="PF03382">
    <property type="entry name" value="DUF285"/>
    <property type="match status" value="4"/>
</dbReference>
<comment type="caution">
    <text evidence="1">The sequence shown here is derived from an EMBL/GenBank/DDBJ whole genome shotgun (WGS) entry which is preliminary data.</text>
</comment>
<name>A0A921L8N2_9LACO</name>
<accession>A0A921L8N2</accession>
<dbReference type="InterPro" id="IPR032675">
    <property type="entry name" value="LRR_dom_sf"/>
</dbReference>
<dbReference type="Gene3D" id="3.80.10.10">
    <property type="entry name" value="Ribonuclease Inhibitor"/>
    <property type="match status" value="3"/>
</dbReference>
<dbReference type="Proteomes" id="UP000747013">
    <property type="component" value="Unassembled WGS sequence"/>
</dbReference>
<organism evidence="1 2">
    <name type="scientific">Companilactobacillus farciminis</name>
    <dbReference type="NCBI Taxonomy" id="1612"/>
    <lineage>
        <taxon>Bacteria</taxon>
        <taxon>Bacillati</taxon>
        <taxon>Bacillota</taxon>
        <taxon>Bacilli</taxon>
        <taxon>Lactobacillales</taxon>
        <taxon>Lactobacillaceae</taxon>
        <taxon>Companilactobacillus</taxon>
    </lineage>
</organism>
<evidence type="ECO:0000313" key="1">
    <source>
        <dbReference type="EMBL" id="HJF86129.1"/>
    </source>
</evidence>
<dbReference type="AlphaFoldDB" id="A0A921L8N2"/>
<reference evidence="1" key="1">
    <citation type="journal article" date="2021" name="PeerJ">
        <title>Extensive microbial diversity within the chicken gut microbiome revealed by metagenomics and culture.</title>
        <authorList>
            <person name="Gilroy R."/>
            <person name="Ravi A."/>
            <person name="Getino M."/>
            <person name="Pursley I."/>
            <person name="Horton D.L."/>
            <person name="Alikhan N.F."/>
            <person name="Baker D."/>
            <person name="Gharbi K."/>
            <person name="Hall N."/>
            <person name="Watson M."/>
            <person name="Adriaenssens E.M."/>
            <person name="Foster-Nyarko E."/>
            <person name="Jarju S."/>
            <person name="Secka A."/>
            <person name="Antonio M."/>
            <person name="Oren A."/>
            <person name="Chaudhuri R.R."/>
            <person name="La Ragione R."/>
            <person name="Hildebrand F."/>
            <person name="Pallen M.J."/>
        </authorList>
    </citation>
    <scope>NUCLEOTIDE SEQUENCE</scope>
    <source>
        <strain evidence="1">7886</strain>
    </source>
</reference>